<name>A0A1B0A7E0_GLOPL</name>
<keyword evidence="2" id="KW-1185">Reference proteome</keyword>
<organism evidence="1 2">
    <name type="scientific">Glossina pallidipes</name>
    <name type="common">Tsetse fly</name>
    <dbReference type="NCBI Taxonomy" id="7398"/>
    <lineage>
        <taxon>Eukaryota</taxon>
        <taxon>Metazoa</taxon>
        <taxon>Ecdysozoa</taxon>
        <taxon>Arthropoda</taxon>
        <taxon>Hexapoda</taxon>
        <taxon>Insecta</taxon>
        <taxon>Pterygota</taxon>
        <taxon>Neoptera</taxon>
        <taxon>Endopterygota</taxon>
        <taxon>Diptera</taxon>
        <taxon>Brachycera</taxon>
        <taxon>Muscomorpha</taxon>
        <taxon>Hippoboscoidea</taxon>
        <taxon>Glossinidae</taxon>
        <taxon>Glossina</taxon>
    </lineage>
</organism>
<dbReference type="VEuPathDB" id="VectorBase:GPAI036621"/>
<reference evidence="2" key="1">
    <citation type="submission" date="2014-03" db="EMBL/GenBank/DDBJ databases">
        <authorList>
            <person name="Aksoy S."/>
            <person name="Warren W."/>
            <person name="Wilson R.K."/>
        </authorList>
    </citation>
    <scope>NUCLEOTIDE SEQUENCE [LARGE SCALE GENOMIC DNA]</scope>
    <source>
        <strain evidence="2">IAEA</strain>
    </source>
</reference>
<dbReference type="AlphaFoldDB" id="A0A1B0A7E0"/>
<protein>
    <submittedName>
        <fullName evidence="1">Uncharacterized protein</fullName>
    </submittedName>
</protein>
<sequence length="113" mass="11977">MAEKLIGESVISTPILDKGEPTGPIENGITYIVRPFMQLGKRSLIALCISSGDIQFPKRPGLSSKVTGTACSFSGVHIKVRDSTLATSAGLVSEQFALSPGYLTICFLAHHSL</sequence>
<dbReference type="Proteomes" id="UP000092445">
    <property type="component" value="Unassembled WGS sequence"/>
</dbReference>
<dbReference type="EnsemblMetazoa" id="GPAI036621-RA">
    <property type="protein sequence ID" value="GPAI036621-PA"/>
    <property type="gene ID" value="GPAI036621"/>
</dbReference>
<accession>A0A1B0A7E0</accession>
<reference evidence="1" key="2">
    <citation type="submission" date="2020-05" db="UniProtKB">
        <authorList>
            <consortium name="EnsemblMetazoa"/>
        </authorList>
    </citation>
    <scope>IDENTIFICATION</scope>
    <source>
        <strain evidence="1">IAEA</strain>
    </source>
</reference>
<evidence type="ECO:0000313" key="1">
    <source>
        <dbReference type="EnsemblMetazoa" id="GPAI036621-PA"/>
    </source>
</evidence>
<evidence type="ECO:0000313" key="2">
    <source>
        <dbReference type="Proteomes" id="UP000092445"/>
    </source>
</evidence>
<proteinExistence type="predicted"/>